<organism evidence="1 2">
    <name type="scientific">Gordonia defluvii</name>
    <dbReference type="NCBI Taxonomy" id="283718"/>
    <lineage>
        <taxon>Bacteria</taxon>
        <taxon>Bacillati</taxon>
        <taxon>Actinomycetota</taxon>
        <taxon>Actinomycetes</taxon>
        <taxon>Mycobacteriales</taxon>
        <taxon>Gordoniaceae</taxon>
        <taxon>Gordonia</taxon>
    </lineage>
</organism>
<reference evidence="2" key="1">
    <citation type="journal article" date="2019" name="Int. J. Syst. Evol. Microbiol.">
        <title>The Global Catalogue of Microorganisms (GCM) 10K type strain sequencing project: providing services to taxonomists for standard genome sequencing and annotation.</title>
        <authorList>
            <consortium name="The Broad Institute Genomics Platform"/>
            <consortium name="The Broad Institute Genome Sequencing Center for Infectious Disease"/>
            <person name="Wu L."/>
            <person name="Ma J."/>
        </authorList>
    </citation>
    <scope>NUCLEOTIDE SEQUENCE [LARGE SCALE GENOMIC DNA]</scope>
    <source>
        <strain evidence="2">JCM 14234</strain>
    </source>
</reference>
<name>A0ABP6LP30_9ACTN</name>
<comment type="caution">
    <text evidence="1">The sequence shown here is derived from an EMBL/GenBank/DDBJ whole genome shotgun (WGS) entry which is preliminary data.</text>
</comment>
<dbReference type="EMBL" id="BAAAVS010000059">
    <property type="protein sequence ID" value="GAA3048016.1"/>
    <property type="molecule type" value="Genomic_DNA"/>
</dbReference>
<sequence>MGDDGILDGEFVQIENRGDRRHLGIVGGVQAEPHESFPGRPDVAQGLGVGAGGGVTNPVDVDGAINYRINGHACRY</sequence>
<gene>
    <name evidence="1" type="ORF">GCM10010528_29030</name>
</gene>
<accession>A0ABP6LP30</accession>
<proteinExistence type="predicted"/>
<evidence type="ECO:0000313" key="1">
    <source>
        <dbReference type="EMBL" id="GAA3048016.1"/>
    </source>
</evidence>
<dbReference type="Proteomes" id="UP001501035">
    <property type="component" value="Unassembled WGS sequence"/>
</dbReference>
<evidence type="ECO:0000313" key="2">
    <source>
        <dbReference type="Proteomes" id="UP001501035"/>
    </source>
</evidence>
<keyword evidence="2" id="KW-1185">Reference proteome</keyword>
<protein>
    <submittedName>
        <fullName evidence="1">Uncharacterized protein</fullName>
    </submittedName>
</protein>